<feature type="non-terminal residue" evidence="2">
    <location>
        <position position="115"/>
    </location>
</feature>
<sequence length="115" mass="12452">MSEPKTEPSAVRDTTPAPGSAADPAAPARRHWRTLAELSGDPAVRELREREFLTPSEEVTEPSRRDFLKLIGAGAAFAAAGCSRKPVEKILPYIRMPEEANPGKAVWYASTCGEC</sequence>
<dbReference type="InterPro" id="IPR006311">
    <property type="entry name" value="TAT_signal"/>
</dbReference>
<reference evidence="2 3" key="1">
    <citation type="journal article" date="2019" name="Nat. Microbiol.">
        <title>Mediterranean grassland soil C-N compound turnover is dependent on rainfall and depth, and is mediated by genomically divergent microorganisms.</title>
        <authorList>
            <person name="Diamond S."/>
            <person name="Andeer P.F."/>
            <person name="Li Z."/>
            <person name="Crits-Christoph A."/>
            <person name="Burstein D."/>
            <person name="Anantharaman K."/>
            <person name="Lane K.R."/>
            <person name="Thomas B.C."/>
            <person name="Pan C."/>
            <person name="Northen T.R."/>
            <person name="Banfield J.F."/>
        </authorList>
    </citation>
    <scope>NUCLEOTIDE SEQUENCE [LARGE SCALE GENOMIC DNA]</scope>
    <source>
        <strain evidence="2">WS_5</strain>
    </source>
</reference>
<feature type="region of interest" description="Disordered" evidence="1">
    <location>
        <begin position="1"/>
        <end position="30"/>
    </location>
</feature>
<dbReference type="InterPro" id="IPR030948">
    <property type="entry name" value="TAT_var_transloc_signal_dom"/>
</dbReference>
<comment type="caution">
    <text evidence="2">The sequence shown here is derived from an EMBL/GenBank/DDBJ whole genome shotgun (WGS) entry which is preliminary data.</text>
</comment>
<proteinExistence type="predicted"/>
<dbReference type="NCBIfam" id="TIGR04519">
    <property type="entry name" value="MoCo_extend_TAT"/>
    <property type="match status" value="1"/>
</dbReference>
<evidence type="ECO:0000313" key="2">
    <source>
        <dbReference type="EMBL" id="TMQ54840.1"/>
    </source>
</evidence>
<gene>
    <name evidence="2" type="ORF">E6K75_10030</name>
</gene>
<feature type="compositionally biased region" description="Low complexity" evidence="1">
    <location>
        <begin position="16"/>
        <end position="27"/>
    </location>
</feature>
<evidence type="ECO:0000313" key="3">
    <source>
        <dbReference type="Proteomes" id="UP000320913"/>
    </source>
</evidence>
<evidence type="ECO:0000256" key="1">
    <source>
        <dbReference type="SAM" id="MobiDB-lite"/>
    </source>
</evidence>
<dbReference type="InterPro" id="IPR019546">
    <property type="entry name" value="TAT_signal_bac_arc"/>
</dbReference>
<organism evidence="2 3">
    <name type="scientific">Eiseniibacteriota bacterium</name>
    <dbReference type="NCBI Taxonomy" id="2212470"/>
    <lineage>
        <taxon>Bacteria</taxon>
        <taxon>Candidatus Eiseniibacteriota</taxon>
    </lineage>
</organism>
<dbReference type="Pfam" id="PF10518">
    <property type="entry name" value="TAT_signal"/>
    <property type="match status" value="1"/>
</dbReference>
<dbReference type="PROSITE" id="PS51318">
    <property type="entry name" value="TAT"/>
    <property type="match status" value="1"/>
</dbReference>
<accession>A0A538STY4</accession>
<dbReference type="Proteomes" id="UP000320913">
    <property type="component" value="Unassembled WGS sequence"/>
</dbReference>
<dbReference type="AlphaFoldDB" id="A0A538STY4"/>
<protein>
    <submittedName>
        <fullName evidence="2">Twin-arginine translocation signal domain-containing protein</fullName>
    </submittedName>
</protein>
<name>A0A538STY4_UNCEI</name>
<dbReference type="NCBIfam" id="TIGR01409">
    <property type="entry name" value="TAT_signal_seq"/>
    <property type="match status" value="1"/>
</dbReference>
<dbReference type="EMBL" id="VBOV01000287">
    <property type="protein sequence ID" value="TMQ54840.1"/>
    <property type="molecule type" value="Genomic_DNA"/>
</dbReference>